<feature type="domain" description="ABC transporter" evidence="6">
    <location>
        <begin position="6"/>
        <end position="236"/>
    </location>
</feature>
<dbReference type="InterPro" id="IPR027417">
    <property type="entry name" value="P-loop_NTPase"/>
</dbReference>
<dbReference type="Proteomes" id="UP001564408">
    <property type="component" value="Unassembled WGS sequence"/>
</dbReference>
<evidence type="ECO:0000256" key="3">
    <source>
        <dbReference type="ARBA" id="ARBA00022741"/>
    </source>
</evidence>
<dbReference type="PANTHER" id="PTHR43553:SF24">
    <property type="entry name" value="ENERGY-COUPLING FACTOR TRANSPORTER ATP-BINDING PROTEIN ECFA1"/>
    <property type="match status" value="1"/>
</dbReference>
<dbReference type="InterPro" id="IPR050095">
    <property type="entry name" value="ECF_ABC_transporter_ATP-bd"/>
</dbReference>
<dbReference type="SUPFAM" id="SSF52540">
    <property type="entry name" value="P-loop containing nucleoside triphosphate hydrolases"/>
    <property type="match status" value="1"/>
</dbReference>
<dbReference type="RefSeq" id="WP_369665435.1">
    <property type="nucleotide sequence ID" value="NZ_JBDKXB010000001.1"/>
</dbReference>
<dbReference type="SMART" id="SM00382">
    <property type="entry name" value="AAA"/>
    <property type="match status" value="1"/>
</dbReference>
<comment type="similarity">
    <text evidence="1">Belongs to the ABC transporter superfamily.</text>
</comment>
<keyword evidence="8" id="KW-1185">Reference proteome</keyword>
<evidence type="ECO:0000313" key="7">
    <source>
        <dbReference type="EMBL" id="MEY6431061.1"/>
    </source>
</evidence>
<evidence type="ECO:0000256" key="2">
    <source>
        <dbReference type="ARBA" id="ARBA00022448"/>
    </source>
</evidence>
<evidence type="ECO:0000256" key="1">
    <source>
        <dbReference type="ARBA" id="ARBA00005417"/>
    </source>
</evidence>
<dbReference type="CDD" id="cd03225">
    <property type="entry name" value="ABC_cobalt_CbiO_domain1"/>
    <property type="match status" value="1"/>
</dbReference>
<comment type="caution">
    <text evidence="7">The sequence shown here is derived from an EMBL/GenBank/DDBJ whole genome shotgun (WGS) entry which is preliminary data.</text>
</comment>
<dbReference type="GO" id="GO:0005524">
    <property type="term" value="F:ATP binding"/>
    <property type="evidence" value="ECO:0007669"/>
    <property type="project" value="UniProtKB-KW"/>
</dbReference>
<dbReference type="InterPro" id="IPR003439">
    <property type="entry name" value="ABC_transporter-like_ATP-bd"/>
</dbReference>
<evidence type="ECO:0000259" key="6">
    <source>
        <dbReference type="PROSITE" id="PS50893"/>
    </source>
</evidence>
<evidence type="ECO:0000256" key="5">
    <source>
        <dbReference type="SAM" id="MobiDB-lite"/>
    </source>
</evidence>
<evidence type="ECO:0000256" key="4">
    <source>
        <dbReference type="ARBA" id="ARBA00022840"/>
    </source>
</evidence>
<feature type="region of interest" description="Disordered" evidence="5">
    <location>
        <begin position="251"/>
        <end position="270"/>
    </location>
</feature>
<dbReference type="InterPro" id="IPR003593">
    <property type="entry name" value="AAA+_ATPase"/>
</dbReference>
<dbReference type="InterPro" id="IPR017871">
    <property type="entry name" value="ABC_transporter-like_CS"/>
</dbReference>
<dbReference type="PANTHER" id="PTHR43553">
    <property type="entry name" value="HEAVY METAL TRANSPORTER"/>
    <property type="match status" value="1"/>
</dbReference>
<organism evidence="7 8">
    <name type="scientific">Thioalkalicoccus limnaeus</name>
    <dbReference type="NCBI Taxonomy" id="120681"/>
    <lineage>
        <taxon>Bacteria</taxon>
        <taxon>Pseudomonadati</taxon>
        <taxon>Pseudomonadota</taxon>
        <taxon>Gammaproteobacteria</taxon>
        <taxon>Chromatiales</taxon>
        <taxon>Chromatiaceae</taxon>
        <taxon>Thioalkalicoccus</taxon>
    </lineage>
</organism>
<gene>
    <name evidence="7" type="ORF">ABC977_01410</name>
</gene>
<dbReference type="InterPro" id="IPR015856">
    <property type="entry name" value="ABC_transpr_CbiO/EcfA_su"/>
</dbReference>
<keyword evidence="2" id="KW-0813">Transport</keyword>
<keyword evidence="3" id="KW-0547">Nucleotide-binding</keyword>
<keyword evidence="4 7" id="KW-0067">ATP-binding</keyword>
<proteinExistence type="inferred from homology"/>
<protein>
    <submittedName>
        <fullName evidence="7">ABC transporter ATP-binding protein</fullName>
    </submittedName>
</protein>
<dbReference type="EMBL" id="JBDKXB010000001">
    <property type="protein sequence ID" value="MEY6431061.1"/>
    <property type="molecule type" value="Genomic_DNA"/>
</dbReference>
<sequence>MTEPLLELRRVAFGYPERLVLRDLDLRLEVGERLALIGANGSGKTTLLHLLVGLKRPTAGAVVAFGDVRETEAAFLPVRRRVGLLFQDADDQLFCPTVIEDVAFGPLNLGLSPAQARAVAEETLAMLGLDGYAGRITHRLSGGEKRLVSLATVLAMHPEVLLLDEPTSGLDEATEQRLIDHLADLPQTMLFVTHDQDLVTRLATRILRLKEGRLHEIANPSRMPIKGLHLVGRGHPCPELRRPVTTAQIRDERDTGEGAGPRAASVASGG</sequence>
<name>A0ABV4B9L8_9GAMM</name>
<dbReference type="PROSITE" id="PS50893">
    <property type="entry name" value="ABC_TRANSPORTER_2"/>
    <property type="match status" value="1"/>
</dbReference>
<dbReference type="Pfam" id="PF00005">
    <property type="entry name" value="ABC_tran"/>
    <property type="match status" value="1"/>
</dbReference>
<dbReference type="PROSITE" id="PS00211">
    <property type="entry name" value="ABC_TRANSPORTER_1"/>
    <property type="match status" value="1"/>
</dbReference>
<reference evidence="7 8" key="1">
    <citation type="submission" date="2024-05" db="EMBL/GenBank/DDBJ databases">
        <title>Genome Sequence and Characterization of the New Strain Purple Sulfur Bacterium of Genus Thioalkalicoccus.</title>
        <authorList>
            <person name="Bryantseva I.A."/>
            <person name="Kyndt J.A."/>
            <person name="Imhoff J.F."/>
        </authorList>
    </citation>
    <scope>NUCLEOTIDE SEQUENCE [LARGE SCALE GENOMIC DNA]</scope>
    <source>
        <strain evidence="7 8">Um2</strain>
    </source>
</reference>
<evidence type="ECO:0000313" key="8">
    <source>
        <dbReference type="Proteomes" id="UP001564408"/>
    </source>
</evidence>
<dbReference type="Gene3D" id="3.40.50.300">
    <property type="entry name" value="P-loop containing nucleotide triphosphate hydrolases"/>
    <property type="match status" value="1"/>
</dbReference>
<accession>A0ABV4B9L8</accession>